<name>A0A4V3ETB0_9CLOT</name>
<proteinExistence type="predicted"/>
<keyword evidence="3" id="KW-1185">Reference proteome</keyword>
<dbReference type="RefSeq" id="WP_133628076.1">
    <property type="nucleotide sequence ID" value="NZ_SOAZ01000010.1"/>
</dbReference>
<organism evidence="2 3">
    <name type="scientific">Fonticella tunisiensis</name>
    <dbReference type="NCBI Taxonomy" id="1096341"/>
    <lineage>
        <taxon>Bacteria</taxon>
        <taxon>Bacillati</taxon>
        <taxon>Bacillota</taxon>
        <taxon>Clostridia</taxon>
        <taxon>Eubacteriales</taxon>
        <taxon>Clostridiaceae</taxon>
        <taxon>Fonticella</taxon>
    </lineage>
</organism>
<accession>A0A4V3ETB0</accession>
<dbReference type="Gene3D" id="3.40.1580.10">
    <property type="entry name" value="SMI1/KNR4-like"/>
    <property type="match status" value="1"/>
</dbReference>
<evidence type="ECO:0000313" key="3">
    <source>
        <dbReference type="Proteomes" id="UP000295325"/>
    </source>
</evidence>
<evidence type="ECO:0000313" key="2">
    <source>
        <dbReference type="EMBL" id="TDT60897.1"/>
    </source>
</evidence>
<comment type="caution">
    <text evidence="2">The sequence shown here is derived from an EMBL/GenBank/DDBJ whole genome shotgun (WGS) entry which is preliminary data.</text>
</comment>
<dbReference type="OrthoDB" id="2860275at2"/>
<protein>
    <submittedName>
        <fullName evidence="2">SUKH superfamily protein</fullName>
    </submittedName>
</protein>
<dbReference type="SMART" id="SM00860">
    <property type="entry name" value="SMI1_KNR4"/>
    <property type="match status" value="1"/>
</dbReference>
<dbReference type="InterPro" id="IPR037883">
    <property type="entry name" value="Knr4/Smi1-like_sf"/>
</dbReference>
<evidence type="ECO:0000259" key="1">
    <source>
        <dbReference type="SMART" id="SM00860"/>
    </source>
</evidence>
<sequence length="356" mass="42576">MYVPRFEKFEMKYGYFFPVEFKNFMYKYGGDTQFGSCRFEYPENIISNLLRVPGYMDFHLIPFGDVGNGDYYCFYRYGSNINDYFVGIWLHETRNFVILASNFKSFMYKCLLDDYLSTVIPNEDISDIEYAEASAESIERCRVLSEEFGFDFEKVKNMKSEFDYHRLMIEYDEKALQSLCFMGKELLKKKDIRGFDILDSAKDICYFYTAPYYLAGKTLLNIGRGGREYLKKALKTSLVCTGYSYWQEDYLEIPEGVHREVALLLDRYLENSDDYFERELYRGRDPYDYELRYEMAKYYMRKRNYDWAMIEYNNAIFCSEDKKISKAILKEALVDAKEAGMHYLINIIEHDIRILR</sequence>
<reference evidence="2 3" key="1">
    <citation type="submission" date="2019-03" db="EMBL/GenBank/DDBJ databases">
        <title>Genomic Encyclopedia of Type Strains, Phase IV (KMG-IV): sequencing the most valuable type-strain genomes for metagenomic binning, comparative biology and taxonomic classification.</title>
        <authorList>
            <person name="Goeker M."/>
        </authorList>
    </citation>
    <scope>NUCLEOTIDE SEQUENCE [LARGE SCALE GENOMIC DNA]</scope>
    <source>
        <strain evidence="2 3">DSM 24455</strain>
    </source>
</reference>
<gene>
    <name evidence="2" type="ORF">EDD71_11014</name>
</gene>
<dbReference type="Proteomes" id="UP000295325">
    <property type="component" value="Unassembled WGS sequence"/>
</dbReference>
<dbReference type="AlphaFoldDB" id="A0A4V3ETB0"/>
<dbReference type="SUPFAM" id="SSF160631">
    <property type="entry name" value="SMI1/KNR4-like"/>
    <property type="match status" value="1"/>
</dbReference>
<feature type="domain" description="Knr4/Smi1-like" evidence="1">
    <location>
        <begin position="2"/>
        <end position="109"/>
    </location>
</feature>
<dbReference type="InterPro" id="IPR018958">
    <property type="entry name" value="Knr4/Smi1-like_dom"/>
</dbReference>
<dbReference type="Pfam" id="PF09346">
    <property type="entry name" value="SMI1_KNR4"/>
    <property type="match status" value="1"/>
</dbReference>
<dbReference type="EMBL" id="SOAZ01000010">
    <property type="protein sequence ID" value="TDT60897.1"/>
    <property type="molecule type" value="Genomic_DNA"/>
</dbReference>